<dbReference type="AlphaFoldDB" id="A0A653LBB8"/>
<gene>
    <name evidence="1" type="ORF">AERO8C_70065</name>
</gene>
<name>A0A653LBB8_AERVE</name>
<sequence>MLFSRLPESTGLAAQIDPGFHVMGPGELVEQGETGDFVGFAQHGHVGLQCLGVAGDVEDVVVLLHQLDGGIVETGAGRVDEDGVALVALEVDPLEAVELPLATHRHGELLGRHAQDD</sequence>
<evidence type="ECO:0000313" key="1">
    <source>
        <dbReference type="EMBL" id="VXA88385.1"/>
    </source>
</evidence>
<protein>
    <submittedName>
        <fullName evidence="1">Uncharacterized protein</fullName>
    </submittedName>
</protein>
<evidence type="ECO:0000313" key="2">
    <source>
        <dbReference type="Proteomes" id="UP000439123"/>
    </source>
</evidence>
<dbReference type="Proteomes" id="UP000439123">
    <property type="component" value="Unassembled WGS sequence"/>
</dbReference>
<proteinExistence type="predicted"/>
<accession>A0A653LBB8</accession>
<reference evidence="1 2" key="1">
    <citation type="submission" date="2019-10" db="EMBL/GenBank/DDBJ databases">
        <authorList>
            <person name="Karimi E."/>
        </authorList>
    </citation>
    <scope>NUCLEOTIDE SEQUENCE [LARGE SCALE GENOMIC DNA]</scope>
    <source>
        <strain evidence="1">Aeromonas sp. 8C</strain>
    </source>
</reference>
<organism evidence="1 2">
    <name type="scientific">Aeromonas veronii</name>
    <dbReference type="NCBI Taxonomy" id="654"/>
    <lineage>
        <taxon>Bacteria</taxon>
        <taxon>Pseudomonadati</taxon>
        <taxon>Pseudomonadota</taxon>
        <taxon>Gammaproteobacteria</taxon>
        <taxon>Aeromonadales</taxon>
        <taxon>Aeromonadaceae</taxon>
        <taxon>Aeromonas</taxon>
    </lineage>
</organism>
<dbReference type="EMBL" id="CABWLC010000020">
    <property type="protein sequence ID" value="VXA88385.1"/>
    <property type="molecule type" value="Genomic_DNA"/>
</dbReference>